<dbReference type="InterPro" id="IPR049945">
    <property type="entry name" value="AAA_22"/>
</dbReference>
<keyword evidence="1" id="KW-0235">DNA replication</keyword>
<dbReference type="PANTHER" id="PTHR35894">
    <property type="entry name" value="GENERAL SECRETION PATHWAY PROTEIN A-RELATED"/>
    <property type="match status" value="1"/>
</dbReference>
<dbReference type="InterPro" id="IPR027417">
    <property type="entry name" value="P-loop_NTPase"/>
</dbReference>
<organism evidence="4 5">
    <name type="scientific">Candidatus Syntropharchaeum butanivorans</name>
    <dbReference type="NCBI Taxonomy" id="1839936"/>
    <lineage>
        <taxon>Archaea</taxon>
        <taxon>Methanobacteriati</taxon>
        <taxon>Methanobacteriota</taxon>
        <taxon>Stenosarchaea group</taxon>
        <taxon>Methanomicrobia</taxon>
        <taxon>Methanosarcinales</taxon>
        <taxon>ANME-2 cluster</taxon>
        <taxon>Candidatus Syntropharchaeum</taxon>
    </lineage>
</organism>
<proteinExistence type="predicted"/>
<dbReference type="Gene3D" id="3.40.50.300">
    <property type="entry name" value="P-loop containing nucleotide triphosphate hydrolases"/>
    <property type="match status" value="1"/>
</dbReference>
<dbReference type="Proteomes" id="UP000885936">
    <property type="component" value="Unassembled WGS sequence"/>
</dbReference>
<accession>A0A1F2P3A7</accession>
<dbReference type="GO" id="GO:0016887">
    <property type="term" value="F:ATP hydrolysis activity"/>
    <property type="evidence" value="ECO:0007669"/>
    <property type="project" value="InterPro"/>
</dbReference>
<keyword evidence="5" id="KW-1185">Reference proteome</keyword>
<dbReference type="Proteomes" id="UP000185779">
    <property type="component" value="Unassembled WGS sequence"/>
</dbReference>
<dbReference type="EMBL" id="DRIE01000014">
    <property type="protein sequence ID" value="HEC56467.1"/>
    <property type="molecule type" value="Genomic_DNA"/>
</dbReference>
<name>A0A1F2P3A7_9EURY</name>
<dbReference type="SUPFAM" id="SSF52540">
    <property type="entry name" value="P-loop containing nucleoside triphosphate hydrolases"/>
    <property type="match status" value="1"/>
</dbReference>
<evidence type="ECO:0000313" key="3">
    <source>
        <dbReference type="EMBL" id="HEC56467.1"/>
    </source>
</evidence>
<evidence type="ECO:0000313" key="4">
    <source>
        <dbReference type="EMBL" id="OFV65665.1"/>
    </source>
</evidence>
<reference evidence="3" key="2">
    <citation type="journal article" date="2020" name="mSystems">
        <title>Genome- and Community-Level Interaction Insights into Carbon Utilization and Element Cycling Functions of Hydrothermarchaeota in Hydrothermal Sediment.</title>
        <authorList>
            <person name="Zhou Z."/>
            <person name="Liu Y."/>
            <person name="Xu W."/>
            <person name="Pan J."/>
            <person name="Luo Z.H."/>
            <person name="Li M."/>
        </authorList>
    </citation>
    <scope>NUCLEOTIDE SEQUENCE [LARGE SCALE GENOMIC DNA]</scope>
    <source>
        <strain evidence="3">HyVt-386</strain>
    </source>
</reference>
<gene>
    <name evidence="3" type="ORF">ENI32_01060</name>
    <name evidence="4" type="ORF">SBU_001475</name>
</gene>
<reference evidence="4 5" key="1">
    <citation type="submission" date="2016-05" db="EMBL/GenBank/DDBJ databases">
        <title>Microbial consortia oxidize butane by reversing methanogenesis.</title>
        <authorList>
            <person name="Laso-Perez R."/>
            <person name="Richter M."/>
            <person name="Wegener G."/>
            <person name="Musat F."/>
        </authorList>
    </citation>
    <scope>NUCLEOTIDE SEQUENCE [LARGE SCALE GENOMIC DNA]</scope>
    <source>
        <strain evidence="4">BOX1</strain>
    </source>
</reference>
<dbReference type="AlphaFoldDB" id="A0A1F2P3A7"/>
<comment type="caution">
    <text evidence="4">The sequence shown here is derived from an EMBL/GenBank/DDBJ whole genome shotgun (WGS) entry which is preliminary data.</text>
</comment>
<dbReference type="InterPro" id="IPR052026">
    <property type="entry name" value="ExeA_AAA_ATPase_DNA-bind"/>
</dbReference>
<sequence>MRKSKTRNPYARFALLKNPFNSEGSDVSLLHVHQDADDVINELFFHTLYENGRTLLIFAGPHGIGKTERLLLIQDMAAKERAFSYYTRCSSDSLSTIRGLIEHLTRRWLFMPRALKELRKIRKKLGKKPIDMKKLAKKIAKALDEIAPCFLLFDEIDLIRDRDELLTILQEVLERSEKGLMIAIAGDARVDKGIRVELEPLTSKEAELLIAKRILAARSVGDNLDPIFPFTKASVGRIYDDVGGNPGELLERMKDLIDSGVRRRVMMIDEEFVERRYEERKRARSGGCK</sequence>
<protein>
    <submittedName>
        <fullName evidence="3 4">ATPase</fullName>
    </submittedName>
</protein>
<dbReference type="STRING" id="1839936.SBU_001475"/>
<evidence type="ECO:0000259" key="2">
    <source>
        <dbReference type="Pfam" id="PF13401"/>
    </source>
</evidence>
<dbReference type="PANTHER" id="PTHR35894:SF1">
    <property type="entry name" value="PHOSPHORIBULOKINASE _ URIDINE KINASE FAMILY"/>
    <property type="match status" value="1"/>
</dbReference>
<dbReference type="Pfam" id="PF13401">
    <property type="entry name" value="AAA_22"/>
    <property type="match status" value="1"/>
</dbReference>
<evidence type="ECO:0000256" key="1">
    <source>
        <dbReference type="ARBA" id="ARBA00022705"/>
    </source>
</evidence>
<feature type="domain" description="ORC1/DEAH AAA+ ATPase" evidence="2">
    <location>
        <begin position="52"/>
        <end position="190"/>
    </location>
</feature>
<dbReference type="EMBL" id="LYOR01000009">
    <property type="protein sequence ID" value="OFV65665.1"/>
    <property type="molecule type" value="Genomic_DNA"/>
</dbReference>
<evidence type="ECO:0000313" key="5">
    <source>
        <dbReference type="Proteomes" id="UP000185779"/>
    </source>
</evidence>